<dbReference type="FunFam" id="1.10.10.10:FF:000069">
    <property type="entry name" value="Paired box protein Pax-6"/>
    <property type="match status" value="1"/>
</dbReference>
<dbReference type="GO" id="GO:0000978">
    <property type="term" value="F:RNA polymerase II cis-regulatory region sequence-specific DNA binding"/>
    <property type="evidence" value="ECO:0007669"/>
    <property type="project" value="TreeGrafter"/>
</dbReference>
<dbReference type="PROSITE" id="PS00027">
    <property type="entry name" value="HOMEOBOX_1"/>
    <property type="match status" value="1"/>
</dbReference>
<accession>A0A815BEX9</accession>
<dbReference type="PROSITE" id="PS51057">
    <property type="entry name" value="PAIRED_2"/>
    <property type="match status" value="1"/>
</dbReference>
<evidence type="ECO:0000256" key="11">
    <source>
        <dbReference type="RuleBase" id="RU000682"/>
    </source>
</evidence>
<feature type="DNA-binding region" description="Homeobox" evidence="10">
    <location>
        <begin position="269"/>
        <end position="328"/>
    </location>
</feature>
<keyword evidence="3" id="KW-0217">Developmental protein</keyword>
<protein>
    <recommendedName>
        <fullName evidence="24">Paired box protein Pax-6</fullName>
    </recommendedName>
</protein>
<dbReference type="Pfam" id="PF00292">
    <property type="entry name" value="PAX"/>
    <property type="match status" value="1"/>
</dbReference>
<comment type="subcellular location">
    <subcellularLocation>
        <location evidence="1 10 11">Nucleus</location>
    </subcellularLocation>
</comment>
<dbReference type="SMART" id="SM00389">
    <property type="entry name" value="HOX"/>
    <property type="match status" value="1"/>
</dbReference>
<reference evidence="15" key="1">
    <citation type="submission" date="2021-02" db="EMBL/GenBank/DDBJ databases">
        <authorList>
            <person name="Nowell W R."/>
        </authorList>
    </citation>
    <scope>NUCLEOTIDE SEQUENCE</scope>
</reference>
<dbReference type="Gene3D" id="1.10.10.60">
    <property type="entry name" value="Homeodomain-like"/>
    <property type="match status" value="1"/>
</dbReference>
<feature type="compositionally biased region" description="Low complexity" evidence="12">
    <location>
        <begin position="368"/>
        <end position="378"/>
    </location>
</feature>
<evidence type="ECO:0000313" key="23">
    <source>
        <dbReference type="Proteomes" id="UP000663866"/>
    </source>
</evidence>
<evidence type="ECO:0000256" key="12">
    <source>
        <dbReference type="SAM" id="MobiDB-lite"/>
    </source>
</evidence>
<evidence type="ECO:0000256" key="10">
    <source>
        <dbReference type="PROSITE-ProRule" id="PRU00108"/>
    </source>
</evidence>
<evidence type="ECO:0000313" key="18">
    <source>
        <dbReference type="EMBL" id="CAF2066491.1"/>
    </source>
</evidence>
<dbReference type="GO" id="GO:0005634">
    <property type="term" value="C:nucleus"/>
    <property type="evidence" value="ECO:0007669"/>
    <property type="project" value="UniProtKB-SubCell"/>
</dbReference>
<feature type="domain" description="Homeobox" evidence="13">
    <location>
        <begin position="267"/>
        <end position="327"/>
    </location>
</feature>
<dbReference type="Proteomes" id="UP000663824">
    <property type="component" value="Unassembled WGS sequence"/>
</dbReference>
<dbReference type="AlphaFoldDB" id="A0A815BEX9"/>
<comment type="similarity">
    <text evidence="2">Belongs to the paired homeobox family.</text>
</comment>
<dbReference type="Proteomes" id="UP000663866">
    <property type="component" value="Unassembled WGS sequence"/>
</dbReference>
<dbReference type="SMART" id="SM00351">
    <property type="entry name" value="PAX"/>
    <property type="match status" value="1"/>
</dbReference>
<comment type="caution">
    <text evidence="15">The sequence shown here is derived from an EMBL/GenBank/DDBJ whole genome shotgun (WGS) entry which is preliminary data.</text>
</comment>
<dbReference type="InterPro" id="IPR001356">
    <property type="entry name" value="HD"/>
</dbReference>
<dbReference type="PANTHER" id="PTHR45636">
    <property type="entry name" value="PAIRED BOX PROTEIN PAX-6-RELATED-RELATED"/>
    <property type="match status" value="1"/>
</dbReference>
<dbReference type="EMBL" id="CAJNRG010004736">
    <property type="protein sequence ID" value="CAF2068598.1"/>
    <property type="molecule type" value="Genomic_DNA"/>
</dbReference>
<proteinExistence type="inferred from homology"/>
<dbReference type="EMBL" id="CAJNOW010013146">
    <property type="protein sequence ID" value="CAF1618180.1"/>
    <property type="molecule type" value="Genomic_DNA"/>
</dbReference>
<keyword evidence="6 10" id="KW-0238">DNA-binding</keyword>
<dbReference type="PANTHER" id="PTHR45636:SF41">
    <property type="entry name" value="PAIRED BOX PROTEIN PAX-6-RELATED"/>
    <property type="match status" value="1"/>
</dbReference>
<keyword evidence="23" id="KW-1185">Reference proteome</keyword>
<dbReference type="InterPro" id="IPR001523">
    <property type="entry name" value="Paired_dom"/>
</dbReference>
<evidence type="ECO:0000256" key="6">
    <source>
        <dbReference type="ARBA" id="ARBA00023125"/>
    </source>
</evidence>
<dbReference type="GO" id="GO:0000981">
    <property type="term" value="F:DNA-binding transcription factor activity, RNA polymerase II-specific"/>
    <property type="evidence" value="ECO:0007669"/>
    <property type="project" value="InterPro"/>
</dbReference>
<dbReference type="InterPro" id="IPR036388">
    <property type="entry name" value="WH-like_DNA-bd_sf"/>
</dbReference>
<feature type="compositionally biased region" description="Polar residues" evidence="12">
    <location>
        <begin position="262"/>
        <end position="274"/>
    </location>
</feature>
<evidence type="ECO:0000256" key="5">
    <source>
        <dbReference type="ARBA" id="ARBA00023015"/>
    </source>
</evidence>
<dbReference type="PROSITE" id="PS50071">
    <property type="entry name" value="HOMEOBOX_2"/>
    <property type="match status" value="1"/>
</dbReference>
<evidence type="ECO:0000256" key="9">
    <source>
        <dbReference type="ARBA" id="ARBA00023242"/>
    </source>
</evidence>
<keyword evidence="5" id="KW-0805">Transcription regulation</keyword>
<dbReference type="InterPro" id="IPR009057">
    <property type="entry name" value="Homeodomain-like_sf"/>
</dbReference>
<dbReference type="CDD" id="cd00086">
    <property type="entry name" value="homeodomain"/>
    <property type="match status" value="1"/>
</dbReference>
<feature type="compositionally biased region" description="Low complexity" evidence="12">
    <location>
        <begin position="342"/>
        <end position="353"/>
    </location>
</feature>
<feature type="domain" description="Paired" evidence="14">
    <location>
        <begin position="12"/>
        <end position="138"/>
    </location>
</feature>
<dbReference type="Proteomes" id="UP000663856">
    <property type="component" value="Unassembled WGS sequence"/>
</dbReference>
<dbReference type="InterPro" id="IPR017970">
    <property type="entry name" value="Homeobox_CS"/>
</dbReference>
<dbReference type="PRINTS" id="PR00027">
    <property type="entry name" value="PAIREDBOX"/>
</dbReference>
<dbReference type="FunFam" id="1.10.10.10:FF:000003">
    <property type="entry name" value="Paired box protein Pax-6"/>
    <property type="match status" value="1"/>
</dbReference>
<dbReference type="EMBL" id="CAJNRE010007597">
    <property type="protein sequence ID" value="CAF2066491.1"/>
    <property type="molecule type" value="Genomic_DNA"/>
</dbReference>
<evidence type="ECO:0000256" key="1">
    <source>
        <dbReference type="ARBA" id="ARBA00004123"/>
    </source>
</evidence>
<dbReference type="PROSITE" id="PS00034">
    <property type="entry name" value="PAIRED_1"/>
    <property type="match status" value="1"/>
</dbReference>
<dbReference type="Proteomes" id="UP000663842">
    <property type="component" value="Unassembled WGS sequence"/>
</dbReference>
<dbReference type="Proteomes" id="UP000663834">
    <property type="component" value="Unassembled WGS sequence"/>
</dbReference>
<evidence type="ECO:0000313" key="19">
    <source>
        <dbReference type="EMBL" id="CAF2068598.1"/>
    </source>
</evidence>
<keyword evidence="7 10" id="KW-0371">Homeobox</keyword>
<evidence type="ECO:0000313" key="17">
    <source>
        <dbReference type="EMBL" id="CAF1932301.1"/>
    </source>
</evidence>
<evidence type="ECO:0000313" key="21">
    <source>
        <dbReference type="EMBL" id="CAF3936374.1"/>
    </source>
</evidence>
<dbReference type="SUPFAM" id="SSF46689">
    <property type="entry name" value="Homeodomain-like"/>
    <property type="match status" value="2"/>
</dbReference>
<feature type="region of interest" description="Disordered" evidence="12">
    <location>
        <begin position="186"/>
        <end position="274"/>
    </location>
</feature>
<dbReference type="GO" id="GO:0048513">
    <property type="term" value="P:animal organ development"/>
    <property type="evidence" value="ECO:0007669"/>
    <property type="project" value="UniProtKB-ARBA"/>
</dbReference>
<gene>
    <name evidence="15" type="ORF">CJN711_LOCUS15402</name>
    <name evidence="16" type="ORF">KQP761_LOCUS24306</name>
    <name evidence="18" type="ORF">MBJ925_LOCUS15912</name>
    <name evidence="21" type="ORF">OVN521_LOCUS11432</name>
    <name evidence="20" type="ORF">UXM345_LOCUS11613</name>
    <name evidence="17" type="ORF">WKI299_LOCUS753</name>
    <name evidence="19" type="ORF">XDN619_LOCUS12091</name>
</gene>
<dbReference type="EMBL" id="CAJOBG010001520">
    <property type="protein sequence ID" value="CAF3936374.1"/>
    <property type="molecule type" value="Genomic_DNA"/>
</dbReference>
<dbReference type="Proteomes" id="UP000663887">
    <property type="component" value="Unassembled WGS sequence"/>
</dbReference>
<evidence type="ECO:0008006" key="24">
    <source>
        <dbReference type="Google" id="ProtNLM"/>
    </source>
</evidence>
<evidence type="ECO:0000259" key="13">
    <source>
        <dbReference type="PROSITE" id="PS50071"/>
    </source>
</evidence>
<dbReference type="InterPro" id="IPR043565">
    <property type="entry name" value="PAX_fam"/>
</dbReference>
<dbReference type="InterPro" id="IPR043182">
    <property type="entry name" value="PAIRED_DNA-bd_dom"/>
</dbReference>
<dbReference type="EMBL" id="CAJNRF010000046">
    <property type="protein sequence ID" value="CAF1932301.1"/>
    <property type="molecule type" value="Genomic_DNA"/>
</dbReference>
<evidence type="ECO:0000313" key="15">
    <source>
        <dbReference type="EMBL" id="CAF1269436.1"/>
    </source>
</evidence>
<keyword evidence="8" id="KW-0804">Transcription</keyword>
<feature type="region of interest" description="Disordered" evidence="12">
    <location>
        <begin position="323"/>
        <end position="378"/>
    </location>
</feature>
<feature type="compositionally biased region" description="Acidic residues" evidence="12">
    <location>
        <begin position="243"/>
        <end position="252"/>
    </location>
</feature>
<dbReference type="Proteomes" id="UP000663855">
    <property type="component" value="Unassembled WGS sequence"/>
</dbReference>
<evidence type="ECO:0000313" key="22">
    <source>
        <dbReference type="Proteomes" id="UP000663855"/>
    </source>
</evidence>
<dbReference type="Gene3D" id="1.10.10.10">
    <property type="entry name" value="Winged helix-like DNA-binding domain superfamily/Winged helix DNA-binding domain"/>
    <property type="match status" value="2"/>
</dbReference>
<feature type="compositionally biased region" description="Polar residues" evidence="12">
    <location>
        <begin position="209"/>
        <end position="232"/>
    </location>
</feature>
<dbReference type="FunFam" id="1.10.10.60:FF:000679">
    <property type="entry name" value="Homeobox protein aristaless"/>
    <property type="match status" value="1"/>
</dbReference>
<dbReference type="EMBL" id="CAJOBF010001167">
    <property type="protein sequence ID" value="CAF3920769.1"/>
    <property type="molecule type" value="Genomic_DNA"/>
</dbReference>
<organism evidence="15 22">
    <name type="scientific">Rotaria magnacalcarata</name>
    <dbReference type="NCBI Taxonomy" id="392030"/>
    <lineage>
        <taxon>Eukaryota</taxon>
        <taxon>Metazoa</taxon>
        <taxon>Spiralia</taxon>
        <taxon>Gnathifera</taxon>
        <taxon>Rotifera</taxon>
        <taxon>Eurotatoria</taxon>
        <taxon>Bdelloidea</taxon>
        <taxon>Philodinida</taxon>
        <taxon>Philodinidae</taxon>
        <taxon>Rotaria</taxon>
    </lineage>
</organism>
<dbReference type="EMBL" id="CAJNOV010007099">
    <property type="protein sequence ID" value="CAF1269436.1"/>
    <property type="molecule type" value="Genomic_DNA"/>
</dbReference>
<evidence type="ECO:0000256" key="8">
    <source>
        <dbReference type="ARBA" id="ARBA00023163"/>
    </source>
</evidence>
<dbReference type="CDD" id="cd00131">
    <property type="entry name" value="PAX"/>
    <property type="match status" value="1"/>
</dbReference>
<evidence type="ECO:0000256" key="7">
    <source>
        <dbReference type="ARBA" id="ARBA00023155"/>
    </source>
</evidence>
<dbReference type="OrthoDB" id="10046253at2759"/>
<evidence type="ECO:0000259" key="14">
    <source>
        <dbReference type="PROSITE" id="PS51057"/>
    </source>
</evidence>
<keyword evidence="9 10" id="KW-0539">Nucleus</keyword>
<name>A0A815BEX9_9BILA</name>
<evidence type="ECO:0000256" key="3">
    <source>
        <dbReference type="ARBA" id="ARBA00022473"/>
    </source>
</evidence>
<sequence>MPHLMYQIVLEGHSGVNQLGGVFVNGRPLPETIRHRIVELARQGARPCEISRKLQVSNGCVSKILGRFYETGSVKPRAIGGSKPRVATPDVVAKIAEIKAENPSIFAWEIRERLLNDGVCSQDNLPSVSSINRVLRNLSSSSSLKSTTDYHQYQTRDFHYDSSSCNLLNPPPIWTVLGTANPTTNSSYTWHHHHQQQQQQQQSLAACHTTATATQSLNIKNGNNSIGAQYETSNEDNNSVHNDEEDDDDDAEQSINSDPDSKLSSRQKVQRNRTAFTQEQIAALEKEFEHTHYPDVYVRERLAKHISLQENRIQVWFSNRRAKWRREEKARNQRRTHTACESSTGATSATNTTILSKVSPPPPPPPSMSSLSQATTSPSSIVAPPSSYMIDSNIPSSIGCYFPTGTMDNRSTMIGKGFSPYSTAQSHSYSCSSPGYPYPLSAVNCYDDVAFPSSAYVRPPSYHSHHNSDYASFASNVMCQSSSILHPPMSLQSAHLTSAPSLSSSGTNTFWDRY</sequence>
<evidence type="ECO:0000256" key="4">
    <source>
        <dbReference type="ARBA" id="ARBA00022724"/>
    </source>
</evidence>
<evidence type="ECO:0000313" key="16">
    <source>
        <dbReference type="EMBL" id="CAF1618180.1"/>
    </source>
</evidence>
<evidence type="ECO:0000313" key="20">
    <source>
        <dbReference type="EMBL" id="CAF3920769.1"/>
    </source>
</evidence>
<dbReference type="Pfam" id="PF00046">
    <property type="entry name" value="Homeodomain"/>
    <property type="match status" value="1"/>
</dbReference>
<evidence type="ECO:0000256" key="2">
    <source>
        <dbReference type="ARBA" id="ARBA00005733"/>
    </source>
</evidence>
<keyword evidence="4" id="KW-0563">Paired box</keyword>